<sequence length="221" mass="24901">MMKWRRLGRGRGEGMEEDGEREREGKGRGGGEQGEEQEEEVKRGEDGWRPSNGSLLPLVLDRVGSPLSDQLPDPFRILEQIPFGLDRDDAVAVSPARVDWKETPTGHQIVIDVPGMKRDELKIEVEENRILRISGERKRGEEKKGDHWHCVERSHGKFWRQFRLPDNVDLDKVEAKLVDGVLTVNLTKLAPDQIKGPKVVSIGGGESEREKLGGEAKKTEL</sequence>
<dbReference type="CDD" id="cd06472">
    <property type="entry name" value="ACD_ScHsp26_like"/>
    <property type="match status" value="1"/>
</dbReference>
<feature type="compositionally biased region" description="Basic and acidic residues" evidence="7">
    <location>
        <begin position="206"/>
        <end position="221"/>
    </location>
</feature>
<evidence type="ECO:0000256" key="3">
    <source>
        <dbReference type="ARBA" id="ARBA00022824"/>
    </source>
</evidence>
<dbReference type="InterPro" id="IPR008978">
    <property type="entry name" value="HSP20-like_chaperone"/>
</dbReference>
<evidence type="ECO:0000256" key="4">
    <source>
        <dbReference type="ARBA" id="ARBA00023016"/>
    </source>
</evidence>
<feature type="domain" description="CS" evidence="9">
    <location>
        <begin position="93"/>
        <end position="200"/>
    </location>
</feature>
<dbReference type="PROSITE" id="PS51203">
    <property type="entry name" value="CS"/>
    <property type="match status" value="1"/>
</dbReference>
<organism evidence="10 11">
    <name type="scientific">Asparagus officinalis</name>
    <name type="common">Garden asparagus</name>
    <dbReference type="NCBI Taxonomy" id="4686"/>
    <lineage>
        <taxon>Eukaryota</taxon>
        <taxon>Viridiplantae</taxon>
        <taxon>Streptophyta</taxon>
        <taxon>Embryophyta</taxon>
        <taxon>Tracheophyta</taxon>
        <taxon>Spermatophyta</taxon>
        <taxon>Magnoliopsida</taxon>
        <taxon>Liliopsida</taxon>
        <taxon>Asparagales</taxon>
        <taxon>Asparagaceae</taxon>
        <taxon>Asparagoideae</taxon>
        <taxon>Asparagus</taxon>
    </lineage>
</organism>
<dbReference type="InterPro" id="IPR031107">
    <property type="entry name" value="Small_HSP"/>
</dbReference>
<evidence type="ECO:0000256" key="7">
    <source>
        <dbReference type="SAM" id="MobiDB-lite"/>
    </source>
</evidence>
<proteinExistence type="inferred from homology"/>
<keyword evidence="3" id="KW-0256">Endoplasmic reticulum</keyword>
<feature type="region of interest" description="Disordered" evidence="7">
    <location>
        <begin position="1"/>
        <end position="55"/>
    </location>
</feature>
<evidence type="ECO:0000259" key="8">
    <source>
        <dbReference type="PROSITE" id="PS01031"/>
    </source>
</evidence>
<dbReference type="OMA" id="CCVGLCN"/>
<comment type="subcellular location">
    <subcellularLocation>
        <location evidence="1">Endoplasmic reticulum</location>
    </subcellularLocation>
</comment>
<dbReference type="Proteomes" id="UP000243459">
    <property type="component" value="Chromosome 2"/>
</dbReference>
<feature type="region of interest" description="Disordered" evidence="7">
    <location>
        <begin position="199"/>
        <end position="221"/>
    </location>
</feature>
<evidence type="ECO:0000256" key="1">
    <source>
        <dbReference type="ARBA" id="ARBA00004240"/>
    </source>
</evidence>
<accession>A0A5P1FIT3</accession>
<gene>
    <name evidence="10" type="ORF">A4U43_C02F5290</name>
</gene>
<dbReference type="EMBL" id="CM007382">
    <property type="protein sequence ID" value="ONK77317.1"/>
    <property type="molecule type" value="Genomic_DNA"/>
</dbReference>
<dbReference type="GO" id="GO:0005783">
    <property type="term" value="C:endoplasmic reticulum"/>
    <property type="evidence" value="ECO:0007669"/>
    <property type="project" value="UniProtKB-SubCell"/>
</dbReference>
<dbReference type="SUPFAM" id="SSF49764">
    <property type="entry name" value="HSP20-like chaperones"/>
    <property type="match status" value="1"/>
</dbReference>
<keyword evidence="2" id="KW-0732">Signal</keyword>
<dbReference type="PROSITE" id="PS01031">
    <property type="entry name" value="SHSP"/>
    <property type="match status" value="1"/>
</dbReference>
<feature type="compositionally biased region" description="Basic and acidic residues" evidence="7">
    <location>
        <begin position="10"/>
        <end position="29"/>
    </location>
</feature>
<evidence type="ECO:0000313" key="11">
    <source>
        <dbReference type="Proteomes" id="UP000243459"/>
    </source>
</evidence>
<evidence type="ECO:0000313" key="10">
    <source>
        <dbReference type="EMBL" id="ONK77317.1"/>
    </source>
</evidence>
<feature type="domain" description="SHSP" evidence="8">
    <location>
        <begin position="89"/>
        <end position="205"/>
    </location>
</feature>
<dbReference type="InterPro" id="IPR002068">
    <property type="entry name" value="A-crystallin/Hsp20_dom"/>
</dbReference>
<dbReference type="FunFam" id="2.60.40.790:FF:000035">
    <property type="entry name" value="22.0 kDa heat shock protein"/>
    <property type="match status" value="1"/>
</dbReference>
<name>A0A5P1FIT3_ASPOF</name>
<dbReference type="PANTHER" id="PTHR11527">
    <property type="entry name" value="HEAT-SHOCK PROTEIN 20 FAMILY MEMBER"/>
    <property type="match status" value="1"/>
</dbReference>
<keyword evidence="4" id="KW-0346">Stress response</keyword>
<dbReference type="GO" id="GO:0009408">
    <property type="term" value="P:response to heat"/>
    <property type="evidence" value="ECO:0007669"/>
    <property type="project" value="EnsemblPlants"/>
</dbReference>
<evidence type="ECO:0000259" key="9">
    <source>
        <dbReference type="PROSITE" id="PS51203"/>
    </source>
</evidence>
<dbReference type="Gene3D" id="2.60.40.790">
    <property type="match status" value="1"/>
</dbReference>
<evidence type="ECO:0000256" key="2">
    <source>
        <dbReference type="ARBA" id="ARBA00022729"/>
    </source>
</evidence>
<dbReference type="Gramene" id="ONK77317">
    <property type="protein sequence ID" value="ONK77317"/>
    <property type="gene ID" value="A4U43_C02F5290"/>
</dbReference>
<dbReference type="Pfam" id="PF00011">
    <property type="entry name" value="HSP20"/>
    <property type="match status" value="1"/>
</dbReference>
<evidence type="ECO:0000256" key="6">
    <source>
        <dbReference type="RuleBase" id="RU003616"/>
    </source>
</evidence>
<protein>
    <submittedName>
        <fullName evidence="10">Uncharacterized protein</fullName>
    </submittedName>
</protein>
<keyword evidence="11" id="KW-1185">Reference proteome</keyword>
<reference evidence="11" key="1">
    <citation type="journal article" date="2017" name="Nat. Commun.">
        <title>The asparagus genome sheds light on the origin and evolution of a young Y chromosome.</title>
        <authorList>
            <person name="Harkess A."/>
            <person name="Zhou J."/>
            <person name="Xu C."/>
            <person name="Bowers J.E."/>
            <person name="Van der Hulst R."/>
            <person name="Ayyampalayam S."/>
            <person name="Mercati F."/>
            <person name="Riccardi P."/>
            <person name="McKain M.R."/>
            <person name="Kakrana A."/>
            <person name="Tang H."/>
            <person name="Ray J."/>
            <person name="Groenendijk J."/>
            <person name="Arikit S."/>
            <person name="Mathioni S.M."/>
            <person name="Nakano M."/>
            <person name="Shan H."/>
            <person name="Telgmann-Rauber A."/>
            <person name="Kanno A."/>
            <person name="Yue Z."/>
            <person name="Chen H."/>
            <person name="Li W."/>
            <person name="Chen Y."/>
            <person name="Xu X."/>
            <person name="Zhang Y."/>
            <person name="Luo S."/>
            <person name="Chen H."/>
            <person name="Gao J."/>
            <person name="Mao Z."/>
            <person name="Pires J.C."/>
            <person name="Luo M."/>
            <person name="Kudrna D."/>
            <person name="Wing R.A."/>
            <person name="Meyers B.C."/>
            <person name="Yi K."/>
            <person name="Kong H."/>
            <person name="Lavrijsen P."/>
            <person name="Sunseri F."/>
            <person name="Falavigna A."/>
            <person name="Ye Y."/>
            <person name="Leebens-Mack J.H."/>
            <person name="Chen G."/>
        </authorList>
    </citation>
    <scope>NUCLEOTIDE SEQUENCE [LARGE SCALE GENOMIC DNA]</scope>
    <source>
        <strain evidence="11">cv. DH0086</strain>
    </source>
</reference>
<evidence type="ECO:0000256" key="5">
    <source>
        <dbReference type="PROSITE-ProRule" id="PRU00285"/>
    </source>
</evidence>
<dbReference type="AlphaFoldDB" id="A0A5P1FIT3"/>
<dbReference type="InterPro" id="IPR007052">
    <property type="entry name" value="CS_dom"/>
</dbReference>
<comment type="similarity">
    <text evidence="5 6">Belongs to the small heat shock protein (HSP20) family.</text>
</comment>